<sequence length="69" mass="8142">MGRVFMSFLGTTGYVPVHYQLRGKTSGLTPFVQEALVELLCSDWEEEDRLIFFPYRRGPEEKLGRRRQF</sequence>
<organism evidence="1 2">
    <name type="scientific">Thermosulfurimonas marina</name>
    <dbReference type="NCBI Taxonomy" id="2047767"/>
    <lineage>
        <taxon>Bacteria</taxon>
        <taxon>Pseudomonadati</taxon>
        <taxon>Thermodesulfobacteriota</taxon>
        <taxon>Thermodesulfobacteria</taxon>
        <taxon>Thermodesulfobacteriales</taxon>
        <taxon>Thermodesulfobacteriaceae</taxon>
        <taxon>Thermosulfurimonas</taxon>
    </lineage>
</organism>
<dbReference type="Proteomes" id="UP000501253">
    <property type="component" value="Chromosome"/>
</dbReference>
<dbReference type="KEGG" id="tmai:FVE67_08535"/>
<protein>
    <submittedName>
        <fullName evidence="1">Uncharacterized protein</fullName>
    </submittedName>
</protein>
<dbReference type="EMBL" id="CP042909">
    <property type="protein sequence ID" value="QJA06832.1"/>
    <property type="molecule type" value="Genomic_DNA"/>
</dbReference>
<reference evidence="1 2" key="1">
    <citation type="submission" date="2019-08" db="EMBL/GenBank/DDBJ databases">
        <title>Complete genome sequence of Thermosulfurimonas marina SU872T, an anaerobic thermophilic chemolithoautotrophic bacterium isolated from a shallow marine hydrothermal vent.</title>
        <authorList>
            <person name="Allioux M."/>
            <person name="Jebbar M."/>
            <person name="Slobodkina G."/>
            <person name="Slobodkin A."/>
            <person name="Moalic Y."/>
            <person name="Frolova A."/>
            <person name="Shao Z."/>
            <person name="Alain K."/>
        </authorList>
    </citation>
    <scope>NUCLEOTIDE SEQUENCE [LARGE SCALE GENOMIC DNA]</scope>
    <source>
        <strain evidence="1 2">SU872</strain>
    </source>
</reference>
<proteinExistence type="predicted"/>
<name>A0A6H1WUF6_9BACT</name>
<gene>
    <name evidence="1" type="ORF">FVE67_08535</name>
</gene>
<evidence type="ECO:0000313" key="1">
    <source>
        <dbReference type="EMBL" id="QJA06832.1"/>
    </source>
</evidence>
<dbReference type="RefSeq" id="WP_168720182.1">
    <property type="nucleotide sequence ID" value="NZ_CP042909.1"/>
</dbReference>
<evidence type="ECO:0000313" key="2">
    <source>
        <dbReference type="Proteomes" id="UP000501253"/>
    </source>
</evidence>
<keyword evidence="2" id="KW-1185">Reference proteome</keyword>
<dbReference type="AlphaFoldDB" id="A0A6H1WUF6"/>
<accession>A0A6H1WUF6</accession>